<keyword evidence="4" id="KW-0966">Cell projection</keyword>
<dbReference type="InterPro" id="IPR001680">
    <property type="entry name" value="WD40_rpt"/>
</dbReference>
<dbReference type="SMART" id="SM00320">
    <property type="entry name" value="WD40"/>
    <property type="match status" value="6"/>
</dbReference>
<dbReference type="FunFam" id="1.10.238.10:FF:000245">
    <property type="entry name" value="WD repeat domain 66"/>
    <property type="match status" value="1"/>
</dbReference>
<evidence type="ECO:0000256" key="3">
    <source>
        <dbReference type="ARBA" id="ARBA00022737"/>
    </source>
</evidence>
<gene>
    <name evidence="8" type="primary">CFAP251</name>
</gene>
<evidence type="ECO:0000313" key="9">
    <source>
        <dbReference type="Proteomes" id="UP000594220"/>
    </source>
</evidence>
<comment type="subcellular location">
    <subcellularLocation>
        <location evidence="1">Cell projection</location>
        <location evidence="1">Cilium</location>
    </subcellularLocation>
</comment>
<dbReference type="Gene3D" id="1.10.238.10">
    <property type="entry name" value="EF-hand"/>
    <property type="match status" value="1"/>
</dbReference>
<feature type="region of interest" description="Disordered" evidence="7">
    <location>
        <begin position="1"/>
        <end position="92"/>
    </location>
</feature>
<organism evidence="8 9">
    <name type="scientific">Crocodylus porosus</name>
    <name type="common">Saltwater crocodile</name>
    <name type="synonym">Estuarine crocodile</name>
    <dbReference type="NCBI Taxonomy" id="8502"/>
    <lineage>
        <taxon>Eukaryota</taxon>
        <taxon>Metazoa</taxon>
        <taxon>Chordata</taxon>
        <taxon>Craniata</taxon>
        <taxon>Vertebrata</taxon>
        <taxon>Euteleostomi</taxon>
        <taxon>Archelosauria</taxon>
        <taxon>Archosauria</taxon>
        <taxon>Crocodylia</taxon>
        <taxon>Longirostres</taxon>
        <taxon>Crocodylidae</taxon>
        <taxon>Crocodylus</taxon>
    </lineage>
</organism>
<dbReference type="InterPro" id="IPR011992">
    <property type="entry name" value="EF-hand-dom_pair"/>
</dbReference>
<dbReference type="PANTHER" id="PTHR13720">
    <property type="entry name" value="WD-40 REPEAT PROTEIN"/>
    <property type="match status" value="1"/>
</dbReference>
<dbReference type="Ensembl" id="ENSCPRT00005020794.1">
    <property type="protein sequence ID" value="ENSCPRP00005017773.1"/>
    <property type="gene ID" value="ENSCPRG00005012366.1"/>
</dbReference>
<keyword evidence="3" id="KW-0677">Repeat</keyword>
<evidence type="ECO:0000256" key="5">
    <source>
        <dbReference type="ARBA" id="ARBA00040994"/>
    </source>
</evidence>
<keyword evidence="2 6" id="KW-0853">WD repeat</keyword>
<feature type="compositionally biased region" description="Polar residues" evidence="7">
    <location>
        <begin position="1"/>
        <end position="11"/>
    </location>
</feature>
<dbReference type="Pfam" id="PF00400">
    <property type="entry name" value="WD40"/>
    <property type="match status" value="3"/>
</dbReference>
<feature type="repeat" description="WD" evidence="6">
    <location>
        <begin position="432"/>
        <end position="473"/>
    </location>
</feature>
<name>A0A7M4F497_CROPO</name>
<feature type="compositionally biased region" description="Basic and acidic residues" evidence="7">
    <location>
        <begin position="973"/>
        <end position="994"/>
    </location>
</feature>
<accession>A0A7M4F497</accession>
<evidence type="ECO:0000256" key="1">
    <source>
        <dbReference type="ARBA" id="ARBA00004138"/>
    </source>
</evidence>
<dbReference type="InterPro" id="IPR036322">
    <property type="entry name" value="WD40_repeat_dom_sf"/>
</dbReference>
<dbReference type="Gene3D" id="2.130.10.10">
    <property type="entry name" value="YVTN repeat-like/Quinoprotein amine dehydrogenase"/>
    <property type="match status" value="2"/>
</dbReference>
<evidence type="ECO:0000313" key="8">
    <source>
        <dbReference type="Ensembl" id="ENSCPRP00005017773.1"/>
    </source>
</evidence>
<dbReference type="GeneTree" id="ENSGT00390000013370"/>
<evidence type="ECO:0000256" key="6">
    <source>
        <dbReference type="PROSITE-ProRule" id="PRU00221"/>
    </source>
</evidence>
<dbReference type="Proteomes" id="UP000594220">
    <property type="component" value="Unplaced"/>
</dbReference>
<dbReference type="SUPFAM" id="SSF47473">
    <property type="entry name" value="EF-hand"/>
    <property type="match status" value="1"/>
</dbReference>
<dbReference type="PANTHER" id="PTHR13720:SF13">
    <property type="entry name" value="CILIA- AND FLAGELLA-ASSOCIATED PROTEIN 251"/>
    <property type="match status" value="1"/>
</dbReference>
<dbReference type="AlphaFoldDB" id="A0A7M4F497"/>
<reference evidence="8" key="1">
    <citation type="submission" date="2025-08" db="UniProtKB">
        <authorList>
            <consortium name="Ensembl"/>
        </authorList>
    </citation>
    <scope>IDENTIFICATION</scope>
</reference>
<dbReference type="InterPro" id="IPR050630">
    <property type="entry name" value="WD_repeat_EMAP"/>
</dbReference>
<dbReference type="OMA" id="WKITLRY"/>
<dbReference type="GO" id="GO:0030317">
    <property type="term" value="P:flagellated sperm motility"/>
    <property type="evidence" value="ECO:0007669"/>
    <property type="project" value="Ensembl"/>
</dbReference>
<feature type="compositionally biased region" description="Low complexity" evidence="7">
    <location>
        <begin position="39"/>
        <end position="49"/>
    </location>
</feature>
<proteinExistence type="predicted"/>
<dbReference type="GO" id="GO:0036126">
    <property type="term" value="C:sperm flagellum"/>
    <property type="evidence" value="ECO:0007669"/>
    <property type="project" value="Ensembl"/>
</dbReference>
<evidence type="ECO:0000256" key="4">
    <source>
        <dbReference type="ARBA" id="ARBA00023273"/>
    </source>
</evidence>
<sequence length="994" mass="110443">EPAETRGTSEGTGPDEEQTPAEPPPGSERLTPPRPTSSEQEMQQLGQEGQESHQKGLGGQDQGSSAEQKSRSSEGGAVLGQEEAGASAVSSATPGLLFEEQKHEKTHPLVSISHAVQSPATLNGNTNLSWVFGYNSKLPVYSLLDEENRVILYVSAHTAVIHDVVRNRQYHLQGHSNSISCLCVTPVCKPFDLAIPRGKLPCQRVRVLIYMNTMANMVFDMILPFYFQNYITFNPKDHGEFVSNSKTQVIFYLWDSDGLRYSAPLLTDRTFNKVVGLFSQSIFHFKNLQALTGTSGGKLVVWDAVCPPSGPANLSVKPYNMKAIKLMHLQKDALTVLTVSDSYFVMCDVKGHIKFYDGQLQLVNWYSHFNLGPIYSISFSKSPPDPGSCRSNYSSSCTIGGQPFIVRNFILSTLAATVLHVTPEGTKLEKLVEEAKEAVNAISCHPTQPLLAIGSHCGLLKVWDYQQTQYLTSRIFTGASIQCLSYDPEGSSLAAGFTDGSLRILDSISLDDDCKAFKYSRGSLTHLCFSHDSQYLATADEKFSVTIYKVTLRNGRKSWEHLAGLHAHYKPIRSVMFGVQLDSNEPRLLSLGEDRLLVEYDLGSSSKDQLAILRRDRIEQCAIPLSLAWYPPFTTESFILTTNDQYKMKLYNATTKMCRKTLLGPTYGSPLEKIQILPVTESQDPQKRYLAYIAKDKVGLQILPMDGNPHKSSAFICHPGGVSNLASSYDGCYVFTAGGNDRTVMKWEINLNALEAAVSLGGEDLIPFYNLLDGGRDGEFFRELEDYFYYAQLRSQGIDTMETRQVSTHIPLEEVPFVMRAMGYYPSEEKIEDIINEVKFSEYVATGKQVTKINLGDFIKLYINHRPAFGLSVKEIQSAFQVLGYENENGEKVIKRGDLLQLLQCRGEHMTEEELAECLSTLLGMNPEGGTSELGTCDPAGKHLIFCLIEEEIPEEITAERFTADILGLPIPEPEKNKLEKTDERISSERSGKV</sequence>
<evidence type="ECO:0000256" key="2">
    <source>
        <dbReference type="ARBA" id="ARBA00022574"/>
    </source>
</evidence>
<protein>
    <recommendedName>
        <fullName evidence="5">Cilia- and flagella-associated protein 251</fullName>
    </recommendedName>
</protein>
<keyword evidence="9" id="KW-1185">Reference proteome</keyword>
<dbReference type="SUPFAM" id="SSF50978">
    <property type="entry name" value="WD40 repeat-like"/>
    <property type="match status" value="2"/>
</dbReference>
<feature type="region of interest" description="Disordered" evidence="7">
    <location>
        <begin position="971"/>
        <end position="994"/>
    </location>
</feature>
<dbReference type="PROSITE" id="PS50082">
    <property type="entry name" value="WD_REPEATS_2"/>
    <property type="match status" value="1"/>
</dbReference>
<evidence type="ECO:0000256" key="7">
    <source>
        <dbReference type="SAM" id="MobiDB-lite"/>
    </source>
</evidence>
<reference evidence="8" key="2">
    <citation type="submission" date="2025-09" db="UniProtKB">
        <authorList>
            <consortium name="Ensembl"/>
        </authorList>
    </citation>
    <scope>IDENTIFICATION</scope>
</reference>
<dbReference type="InterPro" id="IPR015943">
    <property type="entry name" value="WD40/YVTN_repeat-like_dom_sf"/>
</dbReference>